<proteinExistence type="predicted"/>
<reference evidence="1" key="2">
    <citation type="journal article" date="2015" name="Data Brief">
        <title>Shoot transcriptome of the giant reed, Arundo donax.</title>
        <authorList>
            <person name="Barrero R.A."/>
            <person name="Guerrero F.D."/>
            <person name="Moolhuijzen P."/>
            <person name="Goolsby J.A."/>
            <person name="Tidwell J."/>
            <person name="Bellgard S.E."/>
            <person name="Bellgard M.I."/>
        </authorList>
    </citation>
    <scope>NUCLEOTIDE SEQUENCE</scope>
    <source>
        <tissue evidence="1">Shoot tissue taken approximately 20 cm above the soil surface</tissue>
    </source>
</reference>
<organism evidence="1">
    <name type="scientific">Arundo donax</name>
    <name type="common">Giant reed</name>
    <name type="synonym">Donax arundinaceus</name>
    <dbReference type="NCBI Taxonomy" id="35708"/>
    <lineage>
        <taxon>Eukaryota</taxon>
        <taxon>Viridiplantae</taxon>
        <taxon>Streptophyta</taxon>
        <taxon>Embryophyta</taxon>
        <taxon>Tracheophyta</taxon>
        <taxon>Spermatophyta</taxon>
        <taxon>Magnoliopsida</taxon>
        <taxon>Liliopsida</taxon>
        <taxon>Poales</taxon>
        <taxon>Poaceae</taxon>
        <taxon>PACMAD clade</taxon>
        <taxon>Arundinoideae</taxon>
        <taxon>Arundineae</taxon>
        <taxon>Arundo</taxon>
    </lineage>
</organism>
<dbReference type="AlphaFoldDB" id="A0A0A9HK24"/>
<protein>
    <submittedName>
        <fullName evidence="1">Uncharacterized protein</fullName>
    </submittedName>
</protein>
<name>A0A0A9HK24_ARUDO</name>
<reference evidence="1" key="1">
    <citation type="submission" date="2014-09" db="EMBL/GenBank/DDBJ databases">
        <authorList>
            <person name="Magalhaes I.L.F."/>
            <person name="Oliveira U."/>
            <person name="Santos F.R."/>
            <person name="Vidigal T.H.D.A."/>
            <person name="Brescovit A.D."/>
            <person name="Santos A.J."/>
        </authorList>
    </citation>
    <scope>NUCLEOTIDE SEQUENCE</scope>
    <source>
        <tissue evidence="1">Shoot tissue taken approximately 20 cm above the soil surface</tissue>
    </source>
</reference>
<dbReference type="EMBL" id="GBRH01162690">
    <property type="protein sequence ID" value="JAE35206.1"/>
    <property type="molecule type" value="Transcribed_RNA"/>
</dbReference>
<sequence>MQHMASTDLADRSHHQYPITFENYISHLLEVLKYGLSVTYYLNDKQKQLKVTG</sequence>
<evidence type="ECO:0000313" key="1">
    <source>
        <dbReference type="EMBL" id="JAE35206.1"/>
    </source>
</evidence>
<accession>A0A0A9HK24</accession>